<dbReference type="GO" id="GO:0016787">
    <property type="term" value="F:hydrolase activity"/>
    <property type="evidence" value="ECO:0007669"/>
    <property type="project" value="UniProtKB-KW"/>
</dbReference>
<dbReference type="EMBL" id="CP158375">
    <property type="protein sequence ID" value="XDO98153.1"/>
    <property type="molecule type" value="Genomic_DNA"/>
</dbReference>
<dbReference type="Gene3D" id="3.60.21.10">
    <property type="match status" value="1"/>
</dbReference>
<evidence type="ECO:0000256" key="1">
    <source>
        <dbReference type="ARBA" id="ARBA00005662"/>
    </source>
</evidence>
<gene>
    <name evidence="3" type="ORF">ABOZ73_06985</name>
</gene>
<sequence>MSSARFYAVADIGPDRDDPRECFALVRDELRKADIAFSQLEVNLTERGARLPQVRHTHRAKASSAAAMRDAGFTVVSFSGNHCMDWGRDGFFDTIDNLKSAGLDVAGVGADIAQARTPVIQEANGIKVAFLAYNSILPANYWAEADRPGCAPMRAWTIYEQIEPDQPGTPCRVHTYANRDDLASMAADIKAARQQADVVAVSIHWGIHFIPAVLADYQQEVAHAAVEAGADIILGHHAHILKGVEVYRGKPIFYSMGNFAIDLRMTPEHAKGKGFREIQALSPGWEPDFGSLYNFPPDSRMTMVVTADATAQGLTNVGFLPAFINRDAQPEIMKPGDERFDKIVDYMRWASQAAGLNARFTPSGETVLVDAQPDLDAPSTPAAETAR</sequence>
<evidence type="ECO:0000259" key="2">
    <source>
        <dbReference type="SMART" id="SM00854"/>
    </source>
</evidence>
<dbReference type="PANTHER" id="PTHR33393:SF13">
    <property type="entry name" value="PGA BIOSYNTHESIS PROTEIN CAPA"/>
    <property type="match status" value="1"/>
</dbReference>
<evidence type="ECO:0000313" key="3">
    <source>
        <dbReference type="EMBL" id="XDO98153.1"/>
    </source>
</evidence>
<dbReference type="CDD" id="cd07381">
    <property type="entry name" value="MPP_CapA"/>
    <property type="match status" value="1"/>
</dbReference>
<name>A0AB39KXY0_9CAUL</name>
<dbReference type="AlphaFoldDB" id="A0AB39KXY0"/>
<dbReference type="RefSeq" id="WP_369061849.1">
    <property type="nucleotide sequence ID" value="NZ_CP158375.1"/>
</dbReference>
<comment type="similarity">
    <text evidence="1">Belongs to the CapA family.</text>
</comment>
<accession>A0AB39KXY0</accession>
<dbReference type="InterPro" id="IPR019079">
    <property type="entry name" value="Capsule_synth_CapA"/>
</dbReference>
<dbReference type="InterPro" id="IPR029052">
    <property type="entry name" value="Metallo-depent_PP-like"/>
</dbReference>
<feature type="domain" description="Capsule synthesis protein CapA" evidence="2">
    <location>
        <begin position="5"/>
        <end position="263"/>
    </location>
</feature>
<dbReference type="InterPro" id="IPR052169">
    <property type="entry name" value="CW_Biosynth-Accessory"/>
</dbReference>
<dbReference type="SMART" id="SM00854">
    <property type="entry name" value="PGA_cap"/>
    <property type="match status" value="1"/>
</dbReference>
<dbReference type="EC" id="3.1.-.-" evidence="3"/>
<dbReference type="SUPFAM" id="SSF56300">
    <property type="entry name" value="Metallo-dependent phosphatases"/>
    <property type="match status" value="1"/>
</dbReference>
<keyword evidence="3" id="KW-0378">Hydrolase</keyword>
<organism evidence="3">
    <name type="scientific">Caulobacter sp. 73W</name>
    <dbReference type="NCBI Taxonomy" id="3161137"/>
    <lineage>
        <taxon>Bacteria</taxon>
        <taxon>Pseudomonadati</taxon>
        <taxon>Pseudomonadota</taxon>
        <taxon>Alphaproteobacteria</taxon>
        <taxon>Caulobacterales</taxon>
        <taxon>Caulobacteraceae</taxon>
        <taxon>Caulobacter</taxon>
    </lineage>
</organism>
<proteinExistence type="inferred from homology"/>
<dbReference type="PANTHER" id="PTHR33393">
    <property type="entry name" value="POLYGLUTAMINE SYNTHESIS ACCESSORY PROTEIN RV0574C-RELATED"/>
    <property type="match status" value="1"/>
</dbReference>
<dbReference type="Pfam" id="PF09587">
    <property type="entry name" value="PGA_cap"/>
    <property type="match status" value="1"/>
</dbReference>
<protein>
    <submittedName>
        <fullName evidence="3">CapA family protein</fullName>
        <ecNumber evidence="3">3.1.-.-</ecNumber>
    </submittedName>
</protein>
<reference evidence="3" key="1">
    <citation type="submission" date="2024-06" db="EMBL/GenBank/DDBJ databases">
        <title>Caulobacter inopinatus, sp. nov.</title>
        <authorList>
            <person name="Donachie S.P."/>
        </authorList>
    </citation>
    <scope>NUCLEOTIDE SEQUENCE</scope>
    <source>
        <strain evidence="3">73W</strain>
    </source>
</reference>